<gene>
    <name evidence="1" type="ORF">LEA_19529</name>
</gene>
<sequence length="76" mass="8744">MWNVLKEVPKSHKPHAVGYRSHYGKYYWMDEKYLIPGNCDFLLETPATPEKNSGEFNAAAEKGDVLAMFFGHDHNN</sequence>
<evidence type="ECO:0000313" key="1">
    <source>
        <dbReference type="EMBL" id="EKC47137.1"/>
    </source>
</evidence>
<dbReference type="EMBL" id="AJWY01013425">
    <property type="protein sequence ID" value="EKC47137.1"/>
    <property type="molecule type" value="Genomic_DNA"/>
</dbReference>
<comment type="caution">
    <text evidence="1">The sequence shown here is derived from an EMBL/GenBank/DDBJ whole genome shotgun (WGS) entry which is preliminary data.</text>
</comment>
<organism evidence="1">
    <name type="scientific">human gut metagenome</name>
    <dbReference type="NCBI Taxonomy" id="408170"/>
    <lineage>
        <taxon>unclassified sequences</taxon>
        <taxon>metagenomes</taxon>
        <taxon>organismal metagenomes</taxon>
    </lineage>
</organism>
<protein>
    <recommendedName>
        <fullName evidence="2">Metallophosphoesterase</fullName>
    </recommendedName>
</protein>
<accession>K1REM6</accession>
<evidence type="ECO:0008006" key="2">
    <source>
        <dbReference type="Google" id="ProtNLM"/>
    </source>
</evidence>
<feature type="non-terminal residue" evidence="1">
    <location>
        <position position="76"/>
    </location>
</feature>
<reference evidence="1" key="1">
    <citation type="journal article" date="2013" name="Environ. Microbiol.">
        <title>Microbiota from the distal guts of lean and obese adolescents exhibit partial functional redundancy besides clear differences in community structure.</title>
        <authorList>
            <person name="Ferrer M."/>
            <person name="Ruiz A."/>
            <person name="Lanza F."/>
            <person name="Haange S.B."/>
            <person name="Oberbach A."/>
            <person name="Till H."/>
            <person name="Bargiela R."/>
            <person name="Campoy C."/>
            <person name="Segura M.T."/>
            <person name="Richter M."/>
            <person name="von Bergen M."/>
            <person name="Seifert J."/>
            <person name="Suarez A."/>
        </authorList>
    </citation>
    <scope>NUCLEOTIDE SEQUENCE</scope>
</reference>
<dbReference type="AlphaFoldDB" id="K1REM6"/>
<proteinExistence type="predicted"/>
<name>K1REM6_9ZZZZ</name>